<accession>A0AAD7FEM6</accession>
<comment type="caution">
    <text evidence="1">The sequence shown here is derived from an EMBL/GenBank/DDBJ whole genome shotgun (WGS) entry which is preliminary data.</text>
</comment>
<dbReference type="Proteomes" id="UP001221142">
    <property type="component" value="Unassembled WGS sequence"/>
</dbReference>
<dbReference type="AlphaFoldDB" id="A0AAD7FEM6"/>
<keyword evidence="2" id="KW-1185">Reference proteome</keyword>
<dbReference type="EMBL" id="JARKIF010000023">
    <property type="protein sequence ID" value="KAJ7615869.1"/>
    <property type="molecule type" value="Genomic_DNA"/>
</dbReference>
<evidence type="ECO:0000313" key="2">
    <source>
        <dbReference type="Proteomes" id="UP001221142"/>
    </source>
</evidence>
<proteinExistence type="predicted"/>
<sequence length="220" mass="24519">MESTMLLPVCYLHLEPSSVPSVADLDATARADDVDRHVNAAVATLCAPVQLIPELKPMATAPDFWPRIGTWLHFLHTYRVLFPNLPAFERIKLPWIIGFFIMFFRRHPETSTIICARSGMRAVIASAWGEMLYQECFDGKPDTKIWMQSGMFSILAEDIAARGNLEEILNGVGGGYDRLAALMIEHIRQIPGSCHDKTCFTRPTAVRCCGLGSALLKLVK</sequence>
<reference evidence="1" key="1">
    <citation type="submission" date="2023-03" db="EMBL/GenBank/DDBJ databases">
        <title>Massive genome expansion in bonnet fungi (Mycena s.s.) driven by repeated elements and novel gene families across ecological guilds.</title>
        <authorList>
            <consortium name="Lawrence Berkeley National Laboratory"/>
            <person name="Harder C.B."/>
            <person name="Miyauchi S."/>
            <person name="Viragh M."/>
            <person name="Kuo A."/>
            <person name="Thoen E."/>
            <person name="Andreopoulos B."/>
            <person name="Lu D."/>
            <person name="Skrede I."/>
            <person name="Drula E."/>
            <person name="Henrissat B."/>
            <person name="Morin E."/>
            <person name="Kohler A."/>
            <person name="Barry K."/>
            <person name="LaButti K."/>
            <person name="Morin E."/>
            <person name="Salamov A."/>
            <person name="Lipzen A."/>
            <person name="Mereny Z."/>
            <person name="Hegedus B."/>
            <person name="Baldrian P."/>
            <person name="Stursova M."/>
            <person name="Weitz H."/>
            <person name="Taylor A."/>
            <person name="Grigoriev I.V."/>
            <person name="Nagy L.G."/>
            <person name="Martin F."/>
            <person name="Kauserud H."/>
        </authorList>
    </citation>
    <scope>NUCLEOTIDE SEQUENCE</scope>
    <source>
        <strain evidence="1">9284</strain>
    </source>
</reference>
<gene>
    <name evidence="1" type="ORF">FB45DRAFT_1064075</name>
</gene>
<evidence type="ECO:0000313" key="1">
    <source>
        <dbReference type="EMBL" id="KAJ7615869.1"/>
    </source>
</evidence>
<name>A0AAD7FEM6_9AGAR</name>
<protein>
    <submittedName>
        <fullName evidence="1">Uncharacterized protein</fullName>
    </submittedName>
</protein>
<organism evidence="1 2">
    <name type="scientific">Roridomyces roridus</name>
    <dbReference type="NCBI Taxonomy" id="1738132"/>
    <lineage>
        <taxon>Eukaryota</taxon>
        <taxon>Fungi</taxon>
        <taxon>Dikarya</taxon>
        <taxon>Basidiomycota</taxon>
        <taxon>Agaricomycotina</taxon>
        <taxon>Agaricomycetes</taxon>
        <taxon>Agaricomycetidae</taxon>
        <taxon>Agaricales</taxon>
        <taxon>Marasmiineae</taxon>
        <taxon>Mycenaceae</taxon>
        <taxon>Roridomyces</taxon>
    </lineage>
</organism>